<dbReference type="AlphaFoldDB" id="D0MFZ9"/>
<keyword evidence="4" id="KW-0378">Hydrolase</keyword>
<gene>
    <name evidence="4" type="ordered locus">Rmar_2615</name>
</gene>
<dbReference type="RefSeq" id="WP_012845098.1">
    <property type="nucleotide sequence ID" value="NC_013501.1"/>
</dbReference>
<dbReference type="Gene3D" id="2.115.10.20">
    <property type="entry name" value="Glycosyl hydrolase domain, family 43"/>
    <property type="match status" value="2"/>
</dbReference>
<evidence type="ECO:0000313" key="5">
    <source>
        <dbReference type="Proteomes" id="UP000002221"/>
    </source>
</evidence>
<keyword evidence="4" id="KW-0326">Glycosidase</keyword>
<sequence length="724" mass="81102">MSLFRRTNVPVLAPRADLTWASGAVFNPGAWYDGERVHLVFRAVPAGYRRFPLPNAGPGEPAYGFEPYISSLGYATSTDGVHFTWRETPLLAPGEDFDRYGLEDPRITFLEGRYWIVHTVLSTPAFGPGDGVRFGLASTTDFVQVEKHGVIGPSVRDKDAALFPRRIRGRLALLHRIEPDIQIIYFDDWDELLHRSAARWAEHLADLDEHVVLRPARRWERKKIGAGPPPIETPEGWLLIYHGVDETYTYRAGVALLDLDDPQRTIARARVPILEPELPFEREGDVPNVVFPEGAVVIDGQLHVYYGAADSVIGHAVAPLRDVVDFVLEEQRHSWTMPRVYMMSSDRGRAMRTIETPPPVEVERLHGGRPVLEPDPQHPWESRVVLNPAAVLVEAGEELERLMDAWQLTGPERERLRRAGGACVMIYRAQGAKGSPAGHAPSSLGLAVLTPTLELVRRWPEPVIRPEAVFHDLGAEDARCTKIGDTYYLFYTGYTTERPRFPSFIGRVHICLATTQDFVHWELHGPIPGDVNDVDNKNAALLPEPVDGKWLLLHRPIYGRHPMAIHLAEADRPEGPFHSRGLLMASYRYREFALSWIGAGGPPIALGNHRFLMIYHQGHMDWDGHREYDLAAALLDFNRPDPVAARLEPLMRPRGDVEKVGDPELGVDNVLFACANYVWRGDLIIPYAAADSRIFGARVPMDELVAALERLAAEAPEVVPTKVL</sequence>
<dbReference type="PANTHER" id="PTHR34106:SF5">
    <property type="entry name" value="GLYCOSIDASE"/>
    <property type="match status" value="1"/>
</dbReference>
<protein>
    <submittedName>
        <fullName evidence="4">Glycosidase PH1107-related protein</fullName>
    </submittedName>
</protein>
<dbReference type="CDD" id="cd18614">
    <property type="entry name" value="GH130"/>
    <property type="match status" value="1"/>
</dbReference>
<comment type="similarity">
    <text evidence="3">Belongs to the glycosyl hydrolase 130 family.</text>
</comment>
<dbReference type="STRING" id="518766.Rmar_2615"/>
<dbReference type="HOGENOM" id="CLU_382118_0_0_10"/>
<dbReference type="OrthoDB" id="2534034at2"/>
<keyword evidence="1" id="KW-0328">Glycosyltransferase</keyword>
<evidence type="ECO:0000256" key="2">
    <source>
        <dbReference type="ARBA" id="ARBA00022679"/>
    </source>
</evidence>
<dbReference type="KEGG" id="rmr:Rmar_2615"/>
<dbReference type="InterPro" id="IPR023296">
    <property type="entry name" value="Glyco_hydro_beta-prop_sf"/>
</dbReference>
<dbReference type="GO" id="GO:0016757">
    <property type="term" value="F:glycosyltransferase activity"/>
    <property type="evidence" value="ECO:0007669"/>
    <property type="project" value="UniProtKB-KW"/>
</dbReference>
<keyword evidence="5" id="KW-1185">Reference proteome</keyword>
<dbReference type="Proteomes" id="UP000002221">
    <property type="component" value="Chromosome"/>
</dbReference>
<evidence type="ECO:0000313" key="4">
    <source>
        <dbReference type="EMBL" id="ACY49488.1"/>
    </source>
</evidence>
<organism evidence="4 5">
    <name type="scientific">Rhodothermus marinus (strain ATCC 43812 / DSM 4252 / R-10)</name>
    <name type="common">Rhodothermus obamensis</name>
    <dbReference type="NCBI Taxonomy" id="518766"/>
    <lineage>
        <taxon>Bacteria</taxon>
        <taxon>Pseudomonadati</taxon>
        <taxon>Rhodothermota</taxon>
        <taxon>Rhodothermia</taxon>
        <taxon>Rhodothermales</taxon>
        <taxon>Rhodothermaceae</taxon>
        <taxon>Rhodothermus</taxon>
    </lineage>
</organism>
<evidence type="ECO:0000256" key="1">
    <source>
        <dbReference type="ARBA" id="ARBA00022676"/>
    </source>
</evidence>
<dbReference type="InterPro" id="IPR007184">
    <property type="entry name" value="Mannoside_phosphorylase"/>
</dbReference>
<dbReference type="Pfam" id="PF04041">
    <property type="entry name" value="Glyco_hydro_130"/>
    <property type="match status" value="2"/>
</dbReference>
<dbReference type="EMBL" id="CP001807">
    <property type="protein sequence ID" value="ACY49488.1"/>
    <property type="molecule type" value="Genomic_DNA"/>
</dbReference>
<accession>D0MFZ9</accession>
<dbReference type="PANTHER" id="PTHR34106">
    <property type="entry name" value="GLYCOSIDASE"/>
    <property type="match status" value="1"/>
</dbReference>
<reference evidence="4 5" key="1">
    <citation type="journal article" date="2009" name="Stand. Genomic Sci.">
        <title>Complete genome sequence of Rhodothermus marinus type strain (R-10).</title>
        <authorList>
            <person name="Nolan M."/>
            <person name="Tindall B.J."/>
            <person name="Pomrenke H."/>
            <person name="Lapidus A."/>
            <person name="Copeland A."/>
            <person name="Glavina Del Rio T."/>
            <person name="Lucas S."/>
            <person name="Chen F."/>
            <person name="Tice H."/>
            <person name="Cheng J.F."/>
            <person name="Saunders E."/>
            <person name="Han C."/>
            <person name="Bruce D."/>
            <person name="Goodwin L."/>
            <person name="Chain P."/>
            <person name="Pitluck S."/>
            <person name="Ovchinikova G."/>
            <person name="Pati A."/>
            <person name="Ivanova N."/>
            <person name="Mavromatis K."/>
            <person name="Chen A."/>
            <person name="Palaniappan K."/>
            <person name="Land M."/>
            <person name="Hauser L."/>
            <person name="Chang Y.J."/>
            <person name="Jeffries C.D."/>
            <person name="Brettin T."/>
            <person name="Goker M."/>
            <person name="Bristow J."/>
            <person name="Eisen J.A."/>
            <person name="Markowitz V."/>
            <person name="Hugenholtz P."/>
            <person name="Kyrpides N.C."/>
            <person name="Klenk H.P."/>
            <person name="Detter J.C."/>
        </authorList>
    </citation>
    <scope>NUCLEOTIDE SEQUENCE [LARGE SCALE GENOMIC DNA]</scope>
    <source>
        <strain evidence="5">ATCC 43812 / DSM 4252 / R-10</strain>
    </source>
</reference>
<dbReference type="GO" id="GO:0016798">
    <property type="term" value="F:hydrolase activity, acting on glycosyl bonds"/>
    <property type="evidence" value="ECO:0007669"/>
    <property type="project" value="UniProtKB-KW"/>
</dbReference>
<keyword evidence="2" id="KW-0808">Transferase</keyword>
<dbReference type="SUPFAM" id="SSF75005">
    <property type="entry name" value="Arabinanase/levansucrase/invertase"/>
    <property type="match status" value="2"/>
</dbReference>
<name>D0MFZ9_RHOM4</name>
<proteinExistence type="inferred from homology"/>
<dbReference type="eggNOG" id="COG2152">
    <property type="taxonomic scope" value="Bacteria"/>
</dbReference>
<evidence type="ECO:0000256" key="3">
    <source>
        <dbReference type="ARBA" id="ARBA00024356"/>
    </source>
</evidence>